<evidence type="ECO:0000256" key="1">
    <source>
        <dbReference type="SAM" id="MobiDB-lite"/>
    </source>
</evidence>
<accession>A0A368SZ66</accession>
<dbReference type="EMBL" id="QEIN01000276">
    <property type="protein sequence ID" value="RCV50604.1"/>
    <property type="molecule type" value="Genomic_DNA"/>
</dbReference>
<protein>
    <submittedName>
        <fullName evidence="2">Uncharacterized protein</fullName>
    </submittedName>
</protein>
<reference evidence="2 3" key="1">
    <citation type="submission" date="2018-04" db="EMBL/GenBank/DDBJ databases">
        <title>Novel actinobacteria from marine sediment.</title>
        <authorList>
            <person name="Ng Z.Y."/>
            <person name="Tan G.Y.A."/>
        </authorList>
    </citation>
    <scope>NUCLEOTIDE SEQUENCE [LARGE SCALE GENOMIC DNA]</scope>
    <source>
        <strain evidence="2 3">TPS81</strain>
    </source>
</reference>
<feature type="compositionally biased region" description="Basic residues" evidence="1">
    <location>
        <begin position="34"/>
        <end position="43"/>
    </location>
</feature>
<sequence length="67" mass="7269">METHLDPDRVGRRTDVGQLRARPLRSGFPERQRGRLTAKAPHRAHPEPVIAQDAAAAAEEAHIAAAA</sequence>
<keyword evidence="3" id="KW-1185">Reference proteome</keyword>
<dbReference type="AlphaFoldDB" id="A0A368SZ66"/>
<feature type="compositionally biased region" description="Basic and acidic residues" evidence="1">
    <location>
        <begin position="1"/>
        <end position="15"/>
    </location>
</feature>
<gene>
    <name evidence="2" type="ORF">DEF24_24025</name>
</gene>
<comment type="caution">
    <text evidence="2">The sequence shown here is derived from an EMBL/GenBank/DDBJ whole genome shotgun (WGS) entry which is preliminary data.</text>
</comment>
<proteinExistence type="predicted"/>
<evidence type="ECO:0000313" key="3">
    <source>
        <dbReference type="Proteomes" id="UP000253318"/>
    </source>
</evidence>
<feature type="region of interest" description="Disordered" evidence="1">
    <location>
        <begin position="1"/>
        <end position="46"/>
    </location>
</feature>
<dbReference type="Proteomes" id="UP000253318">
    <property type="component" value="Unassembled WGS sequence"/>
</dbReference>
<evidence type="ECO:0000313" key="2">
    <source>
        <dbReference type="EMBL" id="RCV50604.1"/>
    </source>
</evidence>
<name>A0A368SZ66_9ACTN</name>
<organism evidence="2 3">
    <name type="scientific">Marinitenerispora sediminis</name>
    <dbReference type="NCBI Taxonomy" id="1931232"/>
    <lineage>
        <taxon>Bacteria</taxon>
        <taxon>Bacillati</taxon>
        <taxon>Actinomycetota</taxon>
        <taxon>Actinomycetes</taxon>
        <taxon>Streptosporangiales</taxon>
        <taxon>Nocardiopsidaceae</taxon>
        <taxon>Marinitenerispora</taxon>
    </lineage>
</organism>